<evidence type="ECO:0000256" key="3">
    <source>
        <dbReference type="PROSITE-ProRule" id="PRU10007"/>
    </source>
</evidence>
<accession>A0A0D1XCA1</accession>
<dbReference type="FunFam" id="3.40.605.10:FF:000007">
    <property type="entry name" value="NAD/NADP-dependent betaine aldehyde dehydrogenase"/>
    <property type="match status" value="1"/>
</dbReference>
<dbReference type="Gene3D" id="3.40.605.10">
    <property type="entry name" value="Aldehyde Dehydrogenase, Chain A, domain 1"/>
    <property type="match status" value="1"/>
</dbReference>
<keyword evidence="2 4" id="KW-0560">Oxidoreductase</keyword>
<evidence type="ECO:0000256" key="1">
    <source>
        <dbReference type="ARBA" id="ARBA00009986"/>
    </source>
</evidence>
<dbReference type="AlphaFoldDB" id="A0A0D1XCA1"/>
<dbReference type="RefSeq" id="WP_043068080.1">
    <property type="nucleotide sequence ID" value="NZ_BJOA01000004.1"/>
</dbReference>
<dbReference type="Proteomes" id="UP000182836">
    <property type="component" value="Unassembled WGS sequence"/>
</dbReference>
<evidence type="ECO:0000259" key="5">
    <source>
        <dbReference type="Pfam" id="PF00171"/>
    </source>
</evidence>
<dbReference type="InterPro" id="IPR016161">
    <property type="entry name" value="Ald_DH/histidinol_DH"/>
</dbReference>
<dbReference type="GO" id="GO:0016620">
    <property type="term" value="F:oxidoreductase activity, acting on the aldehyde or oxo group of donors, NAD or NADP as acceptor"/>
    <property type="evidence" value="ECO:0007669"/>
    <property type="project" value="InterPro"/>
</dbReference>
<evidence type="ECO:0000256" key="4">
    <source>
        <dbReference type="RuleBase" id="RU003345"/>
    </source>
</evidence>
<protein>
    <submittedName>
        <fullName evidence="6 7">Aldehyde dehydrogenase</fullName>
    </submittedName>
</protein>
<evidence type="ECO:0000313" key="6">
    <source>
        <dbReference type="EMBL" id="KON98152.1"/>
    </source>
</evidence>
<reference evidence="6 8" key="1">
    <citation type="submission" date="2015-07" db="EMBL/GenBank/DDBJ databases">
        <title>Fjat-14205 dsm 2895.</title>
        <authorList>
            <person name="Liu B."/>
            <person name="Wang J."/>
            <person name="Zhu Y."/>
            <person name="Liu G."/>
            <person name="Chen Q."/>
            <person name="Chen Z."/>
            <person name="Lan J."/>
            <person name="Che J."/>
            <person name="Ge C."/>
            <person name="Shi H."/>
            <person name="Pan Z."/>
            <person name="Liu X."/>
        </authorList>
    </citation>
    <scope>NUCLEOTIDE SEQUENCE [LARGE SCALE GENOMIC DNA]</scope>
    <source>
        <strain evidence="6 8">DSM 2895</strain>
    </source>
</reference>
<dbReference type="InterPro" id="IPR016160">
    <property type="entry name" value="Ald_DH_CS_CYS"/>
</dbReference>
<dbReference type="PROSITE" id="PS00070">
    <property type="entry name" value="ALDEHYDE_DEHYDR_CYS"/>
    <property type="match status" value="1"/>
</dbReference>
<evidence type="ECO:0000256" key="2">
    <source>
        <dbReference type="ARBA" id="ARBA00023002"/>
    </source>
</evidence>
<evidence type="ECO:0000313" key="9">
    <source>
        <dbReference type="Proteomes" id="UP000182836"/>
    </source>
</evidence>
<organism evidence="6 8">
    <name type="scientific">Aneurinibacillus migulanus</name>
    <name type="common">Bacillus migulanus</name>
    <dbReference type="NCBI Taxonomy" id="47500"/>
    <lineage>
        <taxon>Bacteria</taxon>
        <taxon>Bacillati</taxon>
        <taxon>Bacillota</taxon>
        <taxon>Bacilli</taxon>
        <taxon>Bacillales</taxon>
        <taxon>Paenibacillaceae</taxon>
        <taxon>Aneurinibacillus group</taxon>
        <taxon>Aneurinibacillus</taxon>
    </lineage>
</organism>
<proteinExistence type="inferred from homology"/>
<dbReference type="PROSITE" id="PS00687">
    <property type="entry name" value="ALDEHYDE_DEHYDR_GLU"/>
    <property type="match status" value="1"/>
</dbReference>
<dbReference type="Gene3D" id="3.40.309.10">
    <property type="entry name" value="Aldehyde Dehydrogenase, Chain A, domain 2"/>
    <property type="match status" value="1"/>
</dbReference>
<sequence length="485" mass="52567">MTITTEVTTYHNLIDGQWVEPSTRQYFENINPADSDDCIGRFPASDEEDAERAIASARQAQKEWAKYSPSNKAAILYRAADLLEERAEQYGRELTREEGKVLAQAVMEVKRSAQTLRYYASEGLNVMGQTLPTDDGSLLYTRQEPLGVVSIITPWNFPISIPARKIAPALVTGNTVIFKPASDTPLAGLRFVECLHEAGLPAGVLNFITGSAAKIGNILVSHKEINAVTFTGSTHAGEQIYKNASFRTRLQLELGGKNPLIVMDDADVDQAVQMTIAGGFSLTGQACTGTSRVFVMEAIYDTYVKRLVEATGKLTVGNGLDEGVKLGPLANESQLHNVLAYVESGKAEGATLLIGGEQLTEGKLGKGYYVSPAIFVDVHPEMKIMREEIFGPVIGVLKVSSFNEALALANDTEYGLAAAICTSDERTATQFTEQIEAGMVKVNKPTTGVAYNAPFGGMKNSSTATYRESGRDALDFYVQAKTIYR</sequence>
<dbReference type="GeneID" id="42308313"/>
<dbReference type="EMBL" id="FNED01000001">
    <property type="protein sequence ID" value="SDI06225.1"/>
    <property type="molecule type" value="Genomic_DNA"/>
</dbReference>
<dbReference type="FunFam" id="3.40.309.10:FF:000012">
    <property type="entry name" value="Betaine aldehyde dehydrogenase"/>
    <property type="match status" value="1"/>
</dbReference>
<dbReference type="OrthoDB" id="20170at2"/>
<name>A0A0D1XCA1_ANEMI</name>
<feature type="active site" evidence="3">
    <location>
        <position position="253"/>
    </location>
</feature>
<gene>
    <name evidence="6" type="ORF">AF333_24645</name>
    <name evidence="7" type="ORF">SAMN04487909_101405</name>
</gene>
<dbReference type="Proteomes" id="UP000037269">
    <property type="component" value="Unassembled WGS sequence"/>
</dbReference>
<evidence type="ECO:0000313" key="8">
    <source>
        <dbReference type="Proteomes" id="UP000037269"/>
    </source>
</evidence>
<dbReference type="STRING" id="47500.AF333_24645"/>
<evidence type="ECO:0000313" key="7">
    <source>
        <dbReference type="EMBL" id="SDI06225.1"/>
    </source>
</evidence>
<feature type="domain" description="Aldehyde dehydrogenase" evidence="5">
    <location>
        <begin position="18"/>
        <end position="483"/>
    </location>
</feature>
<dbReference type="InterPro" id="IPR015590">
    <property type="entry name" value="Aldehyde_DH_dom"/>
</dbReference>
<dbReference type="InterPro" id="IPR029510">
    <property type="entry name" value="Ald_DH_CS_GLU"/>
</dbReference>
<dbReference type="PATRIC" id="fig|47500.8.peg.3491"/>
<dbReference type="EMBL" id="LGUG01000004">
    <property type="protein sequence ID" value="KON98152.1"/>
    <property type="molecule type" value="Genomic_DNA"/>
</dbReference>
<keyword evidence="8" id="KW-1185">Reference proteome</keyword>
<dbReference type="Pfam" id="PF00171">
    <property type="entry name" value="Aldedh"/>
    <property type="match status" value="1"/>
</dbReference>
<dbReference type="SUPFAM" id="SSF53720">
    <property type="entry name" value="ALDH-like"/>
    <property type="match status" value="1"/>
</dbReference>
<reference evidence="7 9" key="2">
    <citation type="submission" date="2016-10" db="EMBL/GenBank/DDBJ databases">
        <authorList>
            <person name="de Groot N.N."/>
        </authorList>
    </citation>
    <scope>NUCLEOTIDE SEQUENCE [LARGE SCALE GENOMIC DNA]</scope>
    <source>
        <strain evidence="7 9">DSM 2895</strain>
    </source>
</reference>
<dbReference type="InterPro" id="IPR016162">
    <property type="entry name" value="Ald_DH_N"/>
</dbReference>
<dbReference type="PANTHER" id="PTHR11699">
    <property type="entry name" value="ALDEHYDE DEHYDROGENASE-RELATED"/>
    <property type="match status" value="1"/>
</dbReference>
<comment type="similarity">
    <text evidence="1 4">Belongs to the aldehyde dehydrogenase family.</text>
</comment>
<dbReference type="InterPro" id="IPR016163">
    <property type="entry name" value="Ald_DH_C"/>
</dbReference>